<dbReference type="Proteomes" id="UP000821865">
    <property type="component" value="Chromosome 9"/>
</dbReference>
<keyword evidence="2" id="KW-1185">Reference proteome</keyword>
<comment type="caution">
    <text evidence="1">The sequence shown here is derived from an EMBL/GenBank/DDBJ whole genome shotgun (WGS) entry which is preliminary data.</text>
</comment>
<reference evidence="1" key="1">
    <citation type="submission" date="2020-05" db="EMBL/GenBank/DDBJ databases">
        <title>Large-scale comparative analyses of tick genomes elucidate their genetic diversity and vector capacities.</title>
        <authorList>
            <person name="Jia N."/>
            <person name="Wang J."/>
            <person name="Shi W."/>
            <person name="Du L."/>
            <person name="Sun Y."/>
            <person name="Zhan W."/>
            <person name="Jiang J."/>
            <person name="Wang Q."/>
            <person name="Zhang B."/>
            <person name="Ji P."/>
            <person name="Sakyi L.B."/>
            <person name="Cui X."/>
            <person name="Yuan T."/>
            <person name="Jiang B."/>
            <person name="Yang W."/>
            <person name="Lam T.T.-Y."/>
            <person name="Chang Q."/>
            <person name="Ding S."/>
            <person name="Wang X."/>
            <person name="Zhu J."/>
            <person name="Ruan X."/>
            <person name="Zhao L."/>
            <person name="Wei J."/>
            <person name="Que T."/>
            <person name="Du C."/>
            <person name="Cheng J."/>
            <person name="Dai P."/>
            <person name="Han X."/>
            <person name="Huang E."/>
            <person name="Gao Y."/>
            <person name="Liu J."/>
            <person name="Shao H."/>
            <person name="Ye R."/>
            <person name="Li L."/>
            <person name="Wei W."/>
            <person name="Wang X."/>
            <person name="Wang C."/>
            <person name="Yang T."/>
            <person name="Huo Q."/>
            <person name="Li W."/>
            <person name="Guo W."/>
            <person name="Chen H."/>
            <person name="Zhou L."/>
            <person name="Ni X."/>
            <person name="Tian J."/>
            <person name="Zhou Y."/>
            <person name="Sheng Y."/>
            <person name="Liu T."/>
            <person name="Pan Y."/>
            <person name="Xia L."/>
            <person name="Li J."/>
            <person name="Zhao F."/>
            <person name="Cao W."/>
        </authorList>
    </citation>
    <scope>NUCLEOTIDE SEQUENCE</scope>
    <source>
        <strain evidence="1">Dsil-2018</strain>
    </source>
</reference>
<dbReference type="EMBL" id="CM023478">
    <property type="protein sequence ID" value="KAH7934352.1"/>
    <property type="molecule type" value="Genomic_DNA"/>
</dbReference>
<name>A0ACB8C672_DERSI</name>
<evidence type="ECO:0000313" key="2">
    <source>
        <dbReference type="Proteomes" id="UP000821865"/>
    </source>
</evidence>
<gene>
    <name evidence="1" type="ORF">HPB49_025065</name>
</gene>
<sequence>MERPLEEARSLQPPSSPPGSRDRLLDLCELFRAGLRGIAPGPGGRLASDAASLNDHGSVRGFCCVPGSGIGSAGEIESPLPSETASVLESGNVKQLPVDCCEAFFSMFSIEDLKKLHDSGGQWSCDLEFVPPVTGNVIDSHFDESHRQLHKGWMFKEERYIRRIECLMRRQPGGTELVVLRSICLCSMKAGHYKQVVTLREGGASAVVQAYCDCVAGQSKRCQHIAALLFAIRSIQKPSCTSVPCRWMAPTQGQTHLVTKPLVDITFKKHVINKTVSVKAKRELPPHLKTAGQSGLLQFRSEIATHAPELVWNRYTERPAPLRNVSLIADTEDLNSQKCLRLFNEYFNKQMSLTTTQRADICAKTVGQNENPTWLTERTGRLTASKFRRILHCLKPEGLLKEIIYPRRETMKNGDPRLYGIQNEPKVVENT</sequence>
<evidence type="ECO:0000313" key="1">
    <source>
        <dbReference type="EMBL" id="KAH7934352.1"/>
    </source>
</evidence>
<organism evidence="1 2">
    <name type="scientific">Dermacentor silvarum</name>
    <name type="common">Tick</name>
    <dbReference type="NCBI Taxonomy" id="543639"/>
    <lineage>
        <taxon>Eukaryota</taxon>
        <taxon>Metazoa</taxon>
        <taxon>Ecdysozoa</taxon>
        <taxon>Arthropoda</taxon>
        <taxon>Chelicerata</taxon>
        <taxon>Arachnida</taxon>
        <taxon>Acari</taxon>
        <taxon>Parasitiformes</taxon>
        <taxon>Ixodida</taxon>
        <taxon>Ixodoidea</taxon>
        <taxon>Ixodidae</taxon>
        <taxon>Rhipicephalinae</taxon>
        <taxon>Dermacentor</taxon>
    </lineage>
</organism>
<proteinExistence type="predicted"/>
<accession>A0ACB8C672</accession>
<protein>
    <submittedName>
        <fullName evidence="1">Uncharacterized protein</fullName>
    </submittedName>
</protein>